<feature type="compositionally biased region" description="Basic and acidic residues" evidence="7">
    <location>
        <begin position="574"/>
        <end position="588"/>
    </location>
</feature>
<dbReference type="GO" id="GO:0032259">
    <property type="term" value="P:methylation"/>
    <property type="evidence" value="ECO:0007669"/>
    <property type="project" value="UniProtKB-KW"/>
</dbReference>
<dbReference type="AlphaFoldDB" id="A0A9D3RPB4"/>
<dbReference type="EMBL" id="JAFIRN010000015">
    <property type="protein sequence ID" value="KAG5834897.1"/>
    <property type="molecule type" value="Genomic_DNA"/>
</dbReference>
<dbReference type="InterPro" id="IPR044570">
    <property type="entry name" value="Set1-like"/>
</dbReference>
<evidence type="ECO:0000313" key="9">
    <source>
        <dbReference type="Proteomes" id="UP001044222"/>
    </source>
</evidence>
<organism evidence="8 9">
    <name type="scientific">Anguilla anguilla</name>
    <name type="common">European freshwater eel</name>
    <name type="synonym">Muraena anguilla</name>
    <dbReference type="NCBI Taxonomy" id="7936"/>
    <lineage>
        <taxon>Eukaryota</taxon>
        <taxon>Metazoa</taxon>
        <taxon>Chordata</taxon>
        <taxon>Craniata</taxon>
        <taxon>Vertebrata</taxon>
        <taxon>Euteleostomi</taxon>
        <taxon>Actinopterygii</taxon>
        <taxon>Neopterygii</taxon>
        <taxon>Teleostei</taxon>
        <taxon>Anguilliformes</taxon>
        <taxon>Anguillidae</taxon>
        <taxon>Anguilla</taxon>
    </lineage>
</organism>
<comment type="subcellular location">
    <subcellularLocation>
        <location evidence="1">Nucleus</location>
    </subcellularLocation>
</comment>
<evidence type="ECO:0000256" key="5">
    <source>
        <dbReference type="ARBA" id="ARBA00022853"/>
    </source>
</evidence>
<feature type="compositionally biased region" description="Low complexity" evidence="7">
    <location>
        <begin position="47"/>
        <end position="86"/>
    </location>
</feature>
<evidence type="ECO:0000256" key="7">
    <source>
        <dbReference type="SAM" id="MobiDB-lite"/>
    </source>
</evidence>
<name>A0A9D3RPB4_ANGAN</name>
<feature type="compositionally biased region" description="Basic and acidic residues" evidence="7">
    <location>
        <begin position="644"/>
        <end position="658"/>
    </location>
</feature>
<feature type="region of interest" description="Disordered" evidence="7">
    <location>
        <begin position="276"/>
        <end position="681"/>
    </location>
</feature>
<keyword evidence="3" id="KW-0808">Transferase</keyword>
<keyword evidence="2" id="KW-0489">Methyltransferase</keyword>
<comment type="caution">
    <text evidence="8">The sequence shown here is derived from an EMBL/GenBank/DDBJ whole genome shotgun (WGS) entry which is preliminary data.</text>
</comment>
<feature type="compositionally biased region" description="Basic and acidic residues" evidence="7">
    <location>
        <begin position="283"/>
        <end position="299"/>
    </location>
</feature>
<accession>A0A9D3RPB4</accession>
<feature type="compositionally biased region" description="Basic and acidic residues" evidence="7">
    <location>
        <begin position="22"/>
        <end position="36"/>
    </location>
</feature>
<feature type="compositionally biased region" description="Basic and acidic residues" evidence="7">
    <location>
        <begin position="120"/>
        <end position="135"/>
    </location>
</feature>
<feature type="compositionally biased region" description="Low complexity" evidence="7">
    <location>
        <begin position="512"/>
        <end position="526"/>
    </location>
</feature>
<proteinExistence type="predicted"/>
<feature type="compositionally biased region" description="Pro residues" evidence="7">
    <location>
        <begin position="659"/>
        <end position="681"/>
    </location>
</feature>
<evidence type="ECO:0000256" key="1">
    <source>
        <dbReference type="ARBA" id="ARBA00004123"/>
    </source>
</evidence>
<feature type="compositionally biased region" description="Basic and acidic residues" evidence="7">
    <location>
        <begin position="399"/>
        <end position="408"/>
    </location>
</feature>
<feature type="compositionally biased region" description="Low complexity" evidence="7">
    <location>
        <begin position="456"/>
        <end position="466"/>
    </location>
</feature>
<feature type="region of interest" description="Disordered" evidence="7">
    <location>
        <begin position="205"/>
        <end position="225"/>
    </location>
</feature>
<protein>
    <submittedName>
        <fullName evidence="8">Uncharacterized protein</fullName>
    </submittedName>
</protein>
<dbReference type="PANTHER" id="PTHR45814:SF1">
    <property type="entry name" value="HISTONE-LYSINE N-METHYLTRANSFERASE SETD1B"/>
    <property type="match status" value="1"/>
</dbReference>
<dbReference type="Proteomes" id="UP001044222">
    <property type="component" value="Chromosome 15"/>
</dbReference>
<keyword evidence="6" id="KW-0539">Nucleus</keyword>
<feature type="compositionally biased region" description="Acidic residues" evidence="7">
    <location>
        <begin position="142"/>
        <end position="151"/>
    </location>
</feature>
<reference evidence="8" key="1">
    <citation type="submission" date="2021-01" db="EMBL/GenBank/DDBJ databases">
        <title>A chromosome-scale assembly of European eel, Anguilla anguilla.</title>
        <authorList>
            <person name="Henkel C."/>
            <person name="Jong-Raadsen S.A."/>
            <person name="Dufour S."/>
            <person name="Weltzien F.-A."/>
            <person name="Palstra A.P."/>
            <person name="Pelster B."/>
            <person name="Spaink H.P."/>
            <person name="Van Den Thillart G.E."/>
            <person name="Jansen H."/>
            <person name="Zahm M."/>
            <person name="Klopp C."/>
            <person name="Cedric C."/>
            <person name="Louis A."/>
            <person name="Berthelot C."/>
            <person name="Parey E."/>
            <person name="Roest Crollius H."/>
            <person name="Montfort J."/>
            <person name="Robinson-Rechavi M."/>
            <person name="Bucao C."/>
            <person name="Bouchez O."/>
            <person name="Gislard M."/>
            <person name="Lluch J."/>
            <person name="Milhes M."/>
            <person name="Lampietro C."/>
            <person name="Lopez Roques C."/>
            <person name="Donnadieu C."/>
            <person name="Braasch I."/>
            <person name="Desvignes T."/>
            <person name="Postlethwait J."/>
            <person name="Bobe J."/>
            <person name="Guiguen Y."/>
            <person name="Dirks R."/>
        </authorList>
    </citation>
    <scope>NUCLEOTIDE SEQUENCE</scope>
    <source>
        <strain evidence="8">Tag_6206</strain>
        <tissue evidence="8">Liver</tissue>
    </source>
</reference>
<feature type="compositionally biased region" description="Basic and acidic residues" evidence="7">
    <location>
        <begin position="367"/>
        <end position="376"/>
    </location>
</feature>
<dbReference type="PANTHER" id="PTHR45814">
    <property type="entry name" value="HISTONE-LYSINE N-METHYLTRANSFERASE SETD1"/>
    <property type="match status" value="1"/>
</dbReference>
<feature type="compositionally biased region" description="Pro residues" evidence="7">
    <location>
        <begin position="99"/>
        <end position="111"/>
    </location>
</feature>
<keyword evidence="9" id="KW-1185">Reference proteome</keyword>
<feature type="compositionally biased region" description="Acidic residues" evidence="7">
    <location>
        <begin position="387"/>
        <end position="398"/>
    </location>
</feature>
<feature type="compositionally biased region" description="Basic and acidic residues" evidence="7">
    <location>
        <begin position="415"/>
        <end position="428"/>
    </location>
</feature>
<evidence type="ECO:0000313" key="8">
    <source>
        <dbReference type="EMBL" id="KAG5834897.1"/>
    </source>
</evidence>
<feature type="compositionally biased region" description="Acidic residues" evidence="7">
    <location>
        <begin position="429"/>
        <end position="455"/>
    </location>
</feature>
<feature type="compositionally biased region" description="Low complexity" evidence="7">
    <location>
        <begin position="205"/>
        <end position="217"/>
    </location>
</feature>
<feature type="region of interest" description="Disordered" evidence="7">
    <location>
        <begin position="1"/>
        <end position="160"/>
    </location>
</feature>
<dbReference type="GO" id="GO:0048188">
    <property type="term" value="C:Set1C/COMPASS complex"/>
    <property type="evidence" value="ECO:0007669"/>
    <property type="project" value="TreeGrafter"/>
</dbReference>
<sequence length="681" mass="73283">MTPVTLERCPSPGAAPDTPTLEAEHHSLDSRIEMLLKGRVRRPRLPFPGEGEWEGPPHMEGSPVSSCSSHLSLPRLPSPSLEDVSPTPLPDSDSDTDEPTPPCPAPAPSEPLPLTQADSADAKDTENHTPADKMEGGSSSGEDMEISDDEMPGTPIAGGDCAEGIVMQTQMLSRLAQSQHPSYPYPLPGRAALRGAVRGAALARPRPAPLQPGRAAGYEPQKDDPHRATVDAVLGIIVKELKAIMKRDLSRKMVEGVAFRTFDEWWDRKERLAKASVTPVKSGEAREEEKERARPKEPVRSSPLETWKQGEGLGFEGLGLSMGLRGAIRLPSFKVKRKEPPDPASVGDSKRARPSTPAEEDLEDEEASRKDDEGGAFRRRPGRPLELDSEGEEEDEEETSGKEETSSDKEEEPDELRGSDRLSCGKEVEVDEDEDDELDSDASEREESDSSDEDAASSASSKSDSSSSRDSDDSSSYSSSSEEEEEEEEEEDEEEAVDVEDEGEEDEGPRTSSSSSSASSSSSSSSEEGEAELKALSSPMAPPFSEEPSTLDLLEGVGEEAELDREIYGGSALKGEESMLRGHAHQERNFLPPSPNGIPAEDAELQMGVPVRKGPPLEDVGYSRPLTPTGLLPEFPPPPQPKSGAEEGRPRTPGRDADTPPPPGPSPCLRGPFPPWPPAHG</sequence>
<evidence type="ECO:0000256" key="3">
    <source>
        <dbReference type="ARBA" id="ARBA00022679"/>
    </source>
</evidence>
<feature type="compositionally biased region" description="Acidic residues" evidence="7">
    <location>
        <begin position="481"/>
        <end position="507"/>
    </location>
</feature>
<keyword evidence="5" id="KW-0156">Chromatin regulator</keyword>
<evidence type="ECO:0000256" key="2">
    <source>
        <dbReference type="ARBA" id="ARBA00022603"/>
    </source>
</evidence>
<evidence type="ECO:0000256" key="4">
    <source>
        <dbReference type="ARBA" id="ARBA00022691"/>
    </source>
</evidence>
<keyword evidence="4" id="KW-0949">S-adenosyl-L-methionine</keyword>
<gene>
    <name evidence="8" type="ORF">ANANG_G00266440</name>
</gene>
<evidence type="ECO:0000256" key="6">
    <source>
        <dbReference type="ARBA" id="ARBA00023242"/>
    </source>
</evidence>
<dbReference type="GO" id="GO:0042800">
    <property type="term" value="F:histone H3K4 methyltransferase activity"/>
    <property type="evidence" value="ECO:0007669"/>
    <property type="project" value="InterPro"/>
</dbReference>